<evidence type="ECO:0000313" key="5">
    <source>
        <dbReference type="Proteomes" id="UP000262917"/>
    </source>
</evidence>
<evidence type="ECO:0000256" key="1">
    <source>
        <dbReference type="ARBA" id="ARBA00006484"/>
    </source>
</evidence>
<dbReference type="Gene3D" id="3.40.50.720">
    <property type="entry name" value="NAD(P)-binding Rossmann-like Domain"/>
    <property type="match status" value="1"/>
</dbReference>
<sequence>MAHLPPPPTAALAGAPPAPQPPARPSPAGRPEPQPPRGRGPDAPARPVALVTGAARRIGAAIARRLHADGYDLALHYRDSAADMRALAAELEAARAGSVLTLQADLAEVARVPELVAATLDRYGHLDALVNNASAFFPTPFGATTPPQWETLLAVNARAPYFLAQAAAPHLAAAHGAIVNLADIHGERPLRGHAAYGMGKAALIFMTRALALELAPRVRVNAVAPGAILWPEADAGAADKSAAAQAALLARTPLGRIGTVEEIAEAVRWLLREASYSTGQVLRIDGGRMLDA</sequence>
<accession>A0A372DQN3</accession>
<evidence type="ECO:0000256" key="3">
    <source>
        <dbReference type="SAM" id="MobiDB-lite"/>
    </source>
</evidence>
<dbReference type="InterPro" id="IPR002347">
    <property type="entry name" value="SDR_fam"/>
</dbReference>
<dbReference type="PROSITE" id="PS00061">
    <property type="entry name" value="ADH_SHORT"/>
    <property type="match status" value="1"/>
</dbReference>
<dbReference type="RefSeq" id="WP_117201406.1">
    <property type="nucleotide sequence ID" value="NZ_JBHTBK010000024.1"/>
</dbReference>
<dbReference type="GO" id="GO:0047040">
    <property type="term" value="F:pteridine reductase activity"/>
    <property type="evidence" value="ECO:0007669"/>
    <property type="project" value="UniProtKB-EC"/>
</dbReference>
<protein>
    <submittedName>
        <fullName evidence="4">Pteridine reductase</fullName>
        <ecNumber evidence="4">1.5.1.33</ecNumber>
    </submittedName>
</protein>
<feature type="compositionally biased region" description="Pro residues" evidence="3">
    <location>
        <begin position="16"/>
        <end position="38"/>
    </location>
</feature>
<dbReference type="NCBIfam" id="NF006598">
    <property type="entry name" value="PRK09135.1"/>
    <property type="match status" value="1"/>
</dbReference>
<dbReference type="AlphaFoldDB" id="A0A372DQN3"/>
<proteinExistence type="inferred from homology"/>
<comment type="similarity">
    <text evidence="1">Belongs to the short-chain dehydrogenases/reductases (SDR) family.</text>
</comment>
<dbReference type="Proteomes" id="UP000262917">
    <property type="component" value="Unassembled WGS sequence"/>
</dbReference>
<dbReference type="PRINTS" id="PR00081">
    <property type="entry name" value="GDHRDH"/>
</dbReference>
<name>A0A372DQN3_9GAMM</name>
<evidence type="ECO:0000256" key="2">
    <source>
        <dbReference type="ARBA" id="ARBA00023002"/>
    </source>
</evidence>
<dbReference type="PRINTS" id="PR00080">
    <property type="entry name" value="SDRFAMILY"/>
</dbReference>
<dbReference type="InterPro" id="IPR036291">
    <property type="entry name" value="NAD(P)-bd_dom_sf"/>
</dbReference>
<dbReference type="PANTHER" id="PTHR43639">
    <property type="entry name" value="OXIDOREDUCTASE, SHORT-CHAIN DEHYDROGENASE/REDUCTASE FAMILY (AFU_ORTHOLOGUE AFUA_5G02870)"/>
    <property type="match status" value="1"/>
</dbReference>
<dbReference type="InterPro" id="IPR020904">
    <property type="entry name" value="Sc_DH/Rdtase_CS"/>
</dbReference>
<dbReference type="SUPFAM" id="SSF51735">
    <property type="entry name" value="NAD(P)-binding Rossmann-fold domains"/>
    <property type="match status" value="1"/>
</dbReference>
<reference evidence="4 5" key="1">
    <citation type="submission" date="2018-08" db="EMBL/GenBank/DDBJ databases">
        <title>Lysobacter weifangensis sp. nov., a new member of the family 'Xanthomonadaceae', isolated from soil in a farmland.</title>
        <authorList>
            <person name="Zhao H."/>
        </authorList>
    </citation>
    <scope>NUCLEOTIDE SEQUENCE [LARGE SCALE GENOMIC DNA]</scope>
    <source>
        <strain evidence="4 5">WF-2</strain>
    </source>
</reference>
<keyword evidence="2 4" id="KW-0560">Oxidoreductase</keyword>
<dbReference type="FunFam" id="3.40.50.720:FF:000084">
    <property type="entry name" value="Short-chain dehydrogenase reductase"/>
    <property type="match status" value="1"/>
</dbReference>
<organism evidence="4 5">
    <name type="scientific">Cognatiluteimonas weifangensis</name>
    <dbReference type="NCBI Taxonomy" id="2303539"/>
    <lineage>
        <taxon>Bacteria</taxon>
        <taxon>Pseudomonadati</taxon>
        <taxon>Pseudomonadota</taxon>
        <taxon>Gammaproteobacteria</taxon>
        <taxon>Lysobacterales</taxon>
        <taxon>Lysobacteraceae</taxon>
        <taxon>Cognatiluteimonas</taxon>
    </lineage>
</organism>
<dbReference type="OrthoDB" id="9793499at2"/>
<feature type="region of interest" description="Disordered" evidence="3">
    <location>
        <begin position="1"/>
        <end position="46"/>
    </location>
</feature>
<comment type="caution">
    <text evidence="4">The sequence shown here is derived from an EMBL/GenBank/DDBJ whole genome shotgun (WGS) entry which is preliminary data.</text>
</comment>
<gene>
    <name evidence="4" type="ORF">D0Y53_01690</name>
</gene>
<keyword evidence="5" id="KW-1185">Reference proteome</keyword>
<dbReference type="EC" id="1.5.1.33" evidence="4"/>
<evidence type="ECO:0000313" key="4">
    <source>
        <dbReference type="EMBL" id="RFP61804.1"/>
    </source>
</evidence>
<dbReference type="PANTHER" id="PTHR43639:SF1">
    <property type="entry name" value="SHORT-CHAIN DEHYDROGENASE_REDUCTASE FAMILY PROTEIN"/>
    <property type="match status" value="1"/>
</dbReference>
<dbReference type="Pfam" id="PF13561">
    <property type="entry name" value="adh_short_C2"/>
    <property type="match status" value="1"/>
</dbReference>
<dbReference type="EMBL" id="QVPD01000002">
    <property type="protein sequence ID" value="RFP61804.1"/>
    <property type="molecule type" value="Genomic_DNA"/>
</dbReference>